<dbReference type="PANTHER" id="PTHR43760">
    <property type="entry name" value="ENDORIBONUCLEASE-RELATED"/>
    <property type="match status" value="1"/>
</dbReference>
<dbReference type="Gene3D" id="3.30.1330.40">
    <property type="entry name" value="RutC-like"/>
    <property type="match status" value="1"/>
</dbReference>
<dbReference type="Pfam" id="PF14588">
    <property type="entry name" value="YjgF_endoribonc"/>
    <property type="match status" value="1"/>
</dbReference>
<name>A0A1G5V1N7_9HYPH</name>
<feature type="domain" description="Endoribonuclease L-PSP/chorismate mutase-like" evidence="1">
    <location>
        <begin position="6"/>
        <end position="145"/>
    </location>
</feature>
<dbReference type="CDD" id="cd02199">
    <property type="entry name" value="YjgF_YER057c_UK114_like_1"/>
    <property type="match status" value="1"/>
</dbReference>
<sequence>MSETIEKRLSDLGVTLPVAAAPAANYVPYCTTGNLLFTAGQLPLKDGKLQASGLLGRDVDTAAGKDAAKYCAINILAQAKAALGDLEKIRRLVKITVFVASTPDFVEQHLVANGASDFLVAALGERGKHARSAVGTASLPLNAAVEIEAIFEVE</sequence>
<dbReference type="PANTHER" id="PTHR43760:SF1">
    <property type="entry name" value="ENDORIBONUCLEASE L-PSP_CHORISMATE MUTASE-LIKE DOMAIN-CONTAINING PROTEIN"/>
    <property type="match status" value="1"/>
</dbReference>
<dbReference type="OrthoDB" id="9806350at2"/>
<dbReference type="EMBL" id="FMXM01000002">
    <property type="protein sequence ID" value="SDA39770.1"/>
    <property type="molecule type" value="Genomic_DNA"/>
</dbReference>
<dbReference type="RefSeq" id="WP_091574816.1">
    <property type="nucleotide sequence ID" value="NZ_FMXM01000002.1"/>
</dbReference>
<dbReference type="SUPFAM" id="SSF55298">
    <property type="entry name" value="YjgF-like"/>
    <property type="match status" value="1"/>
</dbReference>
<protein>
    <submittedName>
        <fullName evidence="2">Enamine deaminase RidA, house cleaning of reactive enamine intermediates, YjgF/YER057c/UK114 family</fullName>
    </submittedName>
</protein>
<proteinExistence type="predicted"/>
<accession>A0A1G5V1N7</accession>
<gene>
    <name evidence="2" type="ORF">SAMN02927914_00178</name>
</gene>
<dbReference type="STRING" id="1165689.SAMN02927914_00178"/>
<dbReference type="AlphaFoldDB" id="A0A1G5V1N7"/>
<evidence type="ECO:0000313" key="3">
    <source>
        <dbReference type="Proteomes" id="UP000198588"/>
    </source>
</evidence>
<evidence type="ECO:0000313" key="2">
    <source>
        <dbReference type="EMBL" id="SDA39770.1"/>
    </source>
</evidence>
<organism evidence="2 3">
    <name type="scientific">Mesorhizobium qingshengii</name>
    <dbReference type="NCBI Taxonomy" id="1165689"/>
    <lineage>
        <taxon>Bacteria</taxon>
        <taxon>Pseudomonadati</taxon>
        <taxon>Pseudomonadota</taxon>
        <taxon>Alphaproteobacteria</taxon>
        <taxon>Hyphomicrobiales</taxon>
        <taxon>Phyllobacteriaceae</taxon>
        <taxon>Mesorhizobium</taxon>
    </lineage>
</organism>
<dbReference type="InterPro" id="IPR035959">
    <property type="entry name" value="RutC-like_sf"/>
</dbReference>
<reference evidence="2 3" key="1">
    <citation type="submission" date="2016-10" db="EMBL/GenBank/DDBJ databases">
        <authorList>
            <person name="de Groot N.N."/>
        </authorList>
    </citation>
    <scope>NUCLEOTIDE SEQUENCE [LARGE SCALE GENOMIC DNA]</scope>
    <source>
        <strain evidence="2 3">CGMCC 1.12097</strain>
    </source>
</reference>
<dbReference type="Proteomes" id="UP000198588">
    <property type="component" value="Unassembled WGS sequence"/>
</dbReference>
<evidence type="ECO:0000259" key="1">
    <source>
        <dbReference type="Pfam" id="PF14588"/>
    </source>
</evidence>
<dbReference type="InterPro" id="IPR013813">
    <property type="entry name" value="Endoribo_LPSP/chorism_mut-like"/>
</dbReference>